<name>A0ABR3RKC7_9PLEO</name>
<organism evidence="2 3">
    <name type="scientific">Paraconiothyrium brasiliense</name>
    <dbReference type="NCBI Taxonomy" id="300254"/>
    <lineage>
        <taxon>Eukaryota</taxon>
        <taxon>Fungi</taxon>
        <taxon>Dikarya</taxon>
        <taxon>Ascomycota</taxon>
        <taxon>Pezizomycotina</taxon>
        <taxon>Dothideomycetes</taxon>
        <taxon>Pleosporomycetidae</taxon>
        <taxon>Pleosporales</taxon>
        <taxon>Massarineae</taxon>
        <taxon>Didymosphaeriaceae</taxon>
        <taxon>Paraconiothyrium</taxon>
    </lineage>
</organism>
<sequence length="262" mass="30213">MNILEMWGSLLFLASQPYDLQRNLPDVRAFADGLYDWRQSPDSTHPGTGLQRRTAIRLLAVSQQHQSVEEGVLPLDALAEVVDTYIHPDARPGAHYGRQAEGCKAKTRKQQNERHPEIEDEAIEELQIGQRLRDDPTHPYIILAHLIWEVIPRDWLRNKSMQALYKDVACDEETIIESCKKYLAPTDPLKKAYYEARVAARDQAAQADWQYKEDLQLRTTLSEGSKFPGKFWPLGKGYNTTHTQFKSFWISNHNENQRLQDG</sequence>
<protein>
    <submittedName>
        <fullName evidence="2">Uncharacterized protein</fullName>
    </submittedName>
</protein>
<keyword evidence="3" id="KW-1185">Reference proteome</keyword>
<feature type="region of interest" description="Disordered" evidence="1">
    <location>
        <begin position="96"/>
        <end position="116"/>
    </location>
</feature>
<evidence type="ECO:0000256" key="1">
    <source>
        <dbReference type="SAM" id="MobiDB-lite"/>
    </source>
</evidence>
<gene>
    <name evidence="2" type="ORF">SLS60_004440</name>
</gene>
<dbReference type="Proteomes" id="UP001521785">
    <property type="component" value="Unassembled WGS sequence"/>
</dbReference>
<dbReference type="EMBL" id="JAKJXO020000005">
    <property type="protein sequence ID" value="KAL1604900.1"/>
    <property type="molecule type" value="Genomic_DNA"/>
</dbReference>
<reference evidence="2 3" key="1">
    <citation type="submission" date="2024-02" db="EMBL/GenBank/DDBJ databases">
        <title>De novo assembly and annotation of 12 fungi associated with fruit tree decline syndrome in Ontario, Canada.</title>
        <authorList>
            <person name="Sulman M."/>
            <person name="Ellouze W."/>
            <person name="Ilyukhin E."/>
        </authorList>
    </citation>
    <scope>NUCLEOTIDE SEQUENCE [LARGE SCALE GENOMIC DNA]</scope>
    <source>
        <strain evidence="2 3">M42-189</strain>
    </source>
</reference>
<evidence type="ECO:0000313" key="2">
    <source>
        <dbReference type="EMBL" id="KAL1604900.1"/>
    </source>
</evidence>
<proteinExistence type="predicted"/>
<accession>A0ABR3RKC7</accession>
<evidence type="ECO:0000313" key="3">
    <source>
        <dbReference type="Proteomes" id="UP001521785"/>
    </source>
</evidence>
<comment type="caution">
    <text evidence="2">The sequence shown here is derived from an EMBL/GenBank/DDBJ whole genome shotgun (WGS) entry which is preliminary data.</text>
</comment>